<comment type="caution">
    <text evidence="3">The sequence shown here is derived from an EMBL/GenBank/DDBJ whole genome shotgun (WGS) entry which is preliminary data.</text>
</comment>
<dbReference type="InterPro" id="IPR002347">
    <property type="entry name" value="SDR_fam"/>
</dbReference>
<evidence type="ECO:0000256" key="2">
    <source>
        <dbReference type="ARBA" id="ARBA00023002"/>
    </source>
</evidence>
<dbReference type="PANTHER" id="PTHR42898:SF6">
    <property type="entry name" value="NADP-DEPENDENT MANNITOL DEHYDROGENASE"/>
    <property type="match status" value="1"/>
</dbReference>
<dbReference type="Pfam" id="PF00106">
    <property type="entry name" value="adh_short"/>
    <property type="match status" value="1"/>
</dbReference>
<dbReference type="SUPFAM" id="SSF51735">
    <property type="entry name" value="NAD(P)-binding Rossmann-fold domains"/>
    <property type="match status" value="1"/>
</dbReference>
<name>A0AAV0DV89_9ASTE</name>
<organism evidence="3 4">
    <name type="scientific">Cuscuta epithymum</name>
    <dbReference type="NCBI Taxonomy" id="186058"/>
    <lineage>
        <taxon>Eukaryota</taxon>
        <taxon>Viridiplantae</taxon>
        <taxon>Streptophyta</taxon>
        <taxon>Embryophyta</taxon>
        <taxon>Tracheophyta</taxon>
        <taxon>Spermatophyta</taxon>
        <taxon>Magnoliopsida</taxon>
        <taxon>eudicotyledons</taxon>
        <taxon>Gunneridae</taxon>
        <taxon>Pentapetalae</taxon>
        <taxon>asterids</taxon>
        <taxon>lamiids</taxon>
        <taxon>Solanales</taxon>
        <taxon>Convolvulaceae</taxon>
        <taxon>Cuscuteae</taxon>
        <taxon>Cuscuta</taxon>
        <taxon>Cuscuta subgen. Cuscuta</taxon>
    </lineage>
</organism>
<dbReference type="GO" id="GO:0016491">
    <property type="term" value="F:oxidoreductase activity"/>
    <property type="evidence" value="ECO:0007669"/>
    <property type="project" value="UniProtKB-KW"/>
</dbReference>
<dbReference type="EMBL" id="CAMAPF010000168">
    <property type="protein sequence ID" value="CAH9110282.1"/>
    <property type="molecule type" value="Genomic_DNA"/>
</dbReference>
<dbReference type="InterPro" id="IPR036291">
    <property type="entry name" value="NAD(P)-bd_dom_sf"/>
</dbReference>
<proteinExistence type="predicted"/>
<evidence type="ECO:0000256" key="1">
    <source>
        <dbReference type="ARBA" id="ARBA00022857"/>
    </source>
</evidence>
<protein>
    <submittedName>
        <fullName evidence="3">Uncharacterized protein</fullName>
    </submittedName>
</protein>
<evidence type="ECO:0000313" key="4">
    <source>
        <dbReference type="Proteomes" id="UP001152523"/>
    </source>
</evidence>
<dbReference type="Proteomes" id="UP001152523">
    <property type="component" value="Unassembled WGS sequence"/>
</dbReference>
<gene>
    <name evidence="3" type="ORF">CEPIT_LOCUS19081</name>
</gene>
<evidence type="ECO:0000313" key="3">
    <source>
        <dbReference type="EMBL" id="CAH9110282.1"/>
    </source>
</evidence>
<dbReference type="Gene3D" id="3.40.50.720">
    <property type="entry name" value="NAD(P)-binding Rossmann-like Domain"/>
    <property type="match status" value="1"/>
</dbReference>
<accession>A0AAV0DV89</accession>
<dbReference type="InterPro" id="IPR045000">
    <property type="entry name" value="TR"/>
</dbReference>
<keyword evidence="1" id="KW-0521">NADP</keyword>
<sequence>MKIRPWWQKEPAHISPSNPLQLTSGYFFNCEFAFFSQNLVHIVMANKNKERSSSCSRWSLSRMTALVTGGTRGIRLAVVEKLAEMSACVYSCSRNEEQLNQCLQDWASKGLKIGLLKASKSRFRL</sequence>
<keyword evidence="4" id="KW-1185">Reference proteome</keyword>
<keyword evidence="2" id="KW-0560">Oxidoreductase</keyword>
<reference evidence="3" key="1">
    <citation type="submission" date="2022-07" db="EMBL/GenBank/DDBJ databases">
        <authorList>
            <person name="Macas J."/>
            <person name="Novak P."/>
            <person name="Neumann P."/>
        </authorList>
    </citation>
    <scope>NUCLEOTIDE SEQUENCE</scope>
</reference>
<dbReference type="AlphaFoldDB" id="A0AAV0DV89"/>
<dbReference type="PANTHER" id="PTHR42898">
    <property type="entry name" value="TROPINONE REDUCTASE"/>
    <property type="match status" value="1"/>
</dbReference>